<dbReference type="Proteomes" id="UP001589688">
    <property type="component" value="Unassembled WGS sequence"/>
</dbReference>
<gene>
    <name evidence="2" type="ORF">ACFFK8_03355</name>
</gene>
<accession>A0ABV5ZJT0</accession>
<keyword evidence="3" id="KW-1185">Reference proteome</keyword>
<proteinExistence type="predicted"/>
<dbReference type="Gene3D" id="3.40.50.300">
    <property type="entry name" value="P-loop containing nucleotide triphosphate hydrolases"/>
    <property type="match status" value="1"/>
</dbReference>
<evidence type="ECO:0000313" key="2">
    <source>
        <dbReference type="EMBL" id="MFB9896874.1"/>
    </source>
</evidence>
<evidence type="ECO:0000313" key="3">
    <source>
        <dbReference type="Proteomes" id="UP001589688"/>
    </source>
</evidence>
<name>A0ABV5ZJT0_9BACT</name>
<dbReference type="PANTHER" id="PTHR32182:SF22">
    <property type="entry name" value="ATP-DEPENDENT ENDONUCLEASE, OLD FAMILY-RELATED"/>
    <property type="match status" value="1"/>
</dbReference>
<dbReference type="PANTHER" id="PTHR32182">
    <property type="entry name" value="DNA REPLICATION AND REPAIR PROTEIN RECF"/>
    <property type="match status" value="1"/>
</dbReference>
<sequence>MSYKNIKLSEVVIRGYKSIAYNHPVTLTLHDINILLGANGAGKSNIVGFFRMLSYMMSRSFAKYVEMAGTSSSILHYGAKHTPAISGVLKFSDEKSTDTYTFTLANAVPDRLIVSEEHVTWLKKGKDKPYEVTLEPNYKESSLMDSKDSVAHSIYRLLSFCKVYQFHDSSAEGPLRQACPIETANYLQSHGNNLPSFLLNLREYHHDSYQRIVQYVREVMPQFEDFYLEPSGNTISLRWKDTSPTDYRFNAHQFSDGSIRFIALATLLLQPTTIMPKVLILDEPELGLHPYAISQLAEMIKDASIHTQVLIASQSKDLVDHFNIDDISVVEMEEEHTVVSKLDNKDYTLWLEKYSVSEMWDKNIIGGRPV</sequence>
<protein>
    <submittedName>
        <fullName evidence="2">AAA family ATPase</fullName>
    </submittedName>
</protein>
<organism evidence="2 3">
    <name type="scientific">Hallella seregens ATCC 51272</name>
    <dbReference type="NCBI Taxonomy" id="1336250"/>
    <lineage>
        <taxon>Bacteria</taxon>
        <taxon>Pseudomonadati</taxon>
        <taxon>Bacteroidota</taxon>
        <taxon>Bacteroidia</taxon>
        <taxon>Bacteroidales</taxon>
        <taxon>Prevotellaceae</taxon>
        <taxon>Hallella</taxon>
    </lineage>
</organism>
<feature type="domain" description="ATPase AAA-type core" evidence="1">
    <location>
        <begin position="242"/>
        <end position="319"/>
    </location>
</feature>
<reference evidence="2 3" key="1">
    <citation type="submission" date="2024-09" db="EMBL/GenBank/DDBJ databases">
        <authorList>
            <person name="Sun Q."/>
            <person name="Mori K."/>
        </authorList>
    </citation>
    <scope>NUCLEOTIDE SEQUENCE [LARGE SCALE GENOMIC DNA]</scope>
    <source>
        <strain evidence="2 3">ATCC 51272</strain>
    </source>
</reference>
<dbReference type="SUPFAM" id="SSF52540">
    <property type="entry name" value="P-loop containing nucleoside triphosphate hydrolases"/>
    <property type="match status" value="1"/>
</dbReference>
<comment type="caution">
    <text evidence="2">The sequence shown here is derived from an EMBL/GenBank/DDBJ whole genome shotgun (WGS) entry which is preliminary data.</text>
</comment>
<evidence type="ECO:0000259" key="1">
    <source>
        <dbReference type="Pfam" id="PF13304"/>
    </source>
</evidence>
<dbReference type="InterPro" id="IPR027417">
    <property type="entry name" value="P-loop_NTPase"/>
</dbReference>
<dbReference type="RefSeq" id="WP_027951827.1">
    <property type="nucleotide sequence ID" value="NZ_JADU01000008.1"/>
</dbReference>
<dbReference type="PIRSF" id="PIRSF029347">
    <property type="entry name" value="RecF"/>
    <property type="match status" value="1"/>
</dbReference>
<dbReference type="CDD" id="cd00267">
    <property type="entry name" value="ABC_ATPase"/>
    <property type="match status" value="1"/>
</dbReference>
<dbReference type="InterPro" id="IPR003959">
    <property type="entry name" value="ATPase_AAA_core"/>
</dbReference>
<dbReference type="Pfam" id="PF13304">
    <property type="entry name" value="AAA_21"/>
    <property type="match status" value="1"/>
</dbReference>
<dbReference type="EMBL" id="JBHLZF010000001">
    <property type="protein sequence ID" value="MFB9896874.1"/>
    <property type="molecule type" value="Genomic_DNA"/>
</dbReference>
<dbReference type="InterPro" id="IPR014555">
    <property type="entry name" value="RecF-like"/>
</dbReference>